<dbReference type="KEGG" id="bxe:Bxe_A0252"/>
<evidence type="ECO:0000313" key="2">
    <source>
        <dbReference type="Proteomes" id="UP000001817"/>
    </source>
</evidence>
<sequence>MTMFIWGKTTAVVFDSKMISRDVLKVAVEIANYPMKITKPVRHTVETGRTLKQRFADDLQSTPRLALTQLGEIVVDDLTDRKWRRHQSKLFDRLHS</sequence>
<reference evidence="1 2" key="1">
    <citation type="journal article" date="2006" name="Proc. Natl. Acad. Sci. U.S.A.">
        <title>Burkholderia xenovorans LB400 harbors a multi-replicon, 9.73-Mbp genome shaped for versatility.</title>
        <authorList>
            <person name="Chain P.S."/>
            <person name="Denef V.J."/>
            <person name="Konstantinidis K.T."/>
            <person name="Vergez L.M."/>
            <person name="Agullo L."/>
            <person name="Reyes V.L."/>
            <person name="Hauser L."/>
            <person name="Cordova M."/>
            <person name="Gomez L."/>
            <person name="Gonzalez M."/>
            <person name="Land M."/>
            <person name="Lao V."/>
            <person name="Larimer F."/>
            <person name="LiPuma J.J."/>
            <person name="Mahenthiralingam E."/>
            <person name="Malfatti S.A."/>
            <person name="Marx C.J."/>
            <person name="Parnell J.J."/>
            <person name="Ramette A."/>
            <person name="Richardson P."/>
            <person name="Seeger M."/>
            <person name="Smith D."/>
            <person name="Spilker T."/>
            <person name="Sul W.J."/>
            <person name="Tsoi T.V."/>
            <person name="Ulrich L.E."/>
            <person name="Zhulin I.B."/>
            <person name="Tiedje J.M."/>
        </authorList>
    </citation>
    <scope>NUCLEOTIDE SEQUENCE [LARGE SCALE GENOMIC DNA]</scope>
    <source>
        <strain evidence="1 2">LB400</strain>
    </source>
</reference>
<proteinExistence type="predicted"/>
<name>Q13TA8_PARXL</name>
<keyword evidence="2" id="KW-1185">Reference proteome</keyword>
<dbReference type="EMBL" id="CP000270">
    <property type="protein sequence ID" value="ABE32681.1"/>
    <property type="molecule type" value="Genomic_DNA"/>
</dbReference>
<dbReference type="Proteomes" id="UP000001817">
    <property type="component" value="Chromosome 1"/>
</dbReference>
<accession>Q13TA8</accession>
<protein>
    <submittedName>
        <fullName evidence="1">Uncharacterized protein</fullName>
    </submittedName>
</protein>
<dbReference type="STRING" id="266265.Bxe_A0252"/>
<organism evidence="1 2">
    <name type="scientific">Paraburkholderia xenovorans (strain LB400)</name>
    <dbReference type="NCBI Taxonomy" id="266265"/>
    <lineage>
        <taxon>Bacteria</taxon>
        <taxon>Pseudomonadati</taxon>
        <taxon>Pseudomonadota</taxon>
        <taxon>Betaproteobacteria</taxon>
        <taxon>Burkholderiales</taxon>
        <taxon>Burkholderiaceae</taxon>
        <taxon>Paraburkholderia</taxon>
    </lineage>
</organism>
<gene>
    <name evidence="1" type="ORF">Bxe_A0252</name>
</gene>
<evidence type="ECO:0000313" key="1">
    <source>
        <dbReference type="EMBL" id="ABE32681.1"/>
    </source>
</evidence>
<dbReference type="AlphaFoldDB" id="Q13TA8"/>